<protein>
    <submittedName>
        <fullName evidence="2">Acriflavin resistance protein</fullName>
    </submittedName>
</protein>
<dbReference type="Gene3D" id="1.20.1640.10">
    <property type="entry name" value="Multidrug efflux transporter AcrB transmembrane domain"/>
    <property type="match status" value="1"/>
</dbReference>
<dbReference type="EMBL" id="AMCI01001510">
    <property type="protein sequence ID" value="EJX05311.1"/>
    <property type="molecule type" value="Genomic_DNA"/>
</dbReference>
<dbReference type="Gene3D" id="3.30.70.1320">
    <property type="entry name" value="Multidrug efflux transporter AcrB pore domain like"/>
    <property type="match status" value="1"/>
</dbReference>
<keyword evidence="1" id="KW-1133">Transmembrane helix</keyword>
<evidence type="ECO:0000313" key="2">
    <source>
        <dbReference type="EMBL" id="EJX05311.1"/>
    </source>
</evidence>
<dbReference type="Gene3D" id="3.30.2090.10">
    <property type="entry name" value="Multidrug efflux transporter AcrB TolC docking domain, DN and DC subdomains"/>
    <property type="match status" value="1"/>
</dbReference>
<organism evidence="2">
    <name type="scientific">gut metagenome</name>
    <dbReference type="NCBI Taxonomy" id="749906"/>
    <lineage>
        <taxon>unclassified sequences</taxon>
        <taxon>metagenomes</taxon>
        <taxon>organismal metagenomes</taxon>
    </lineage>
</organism>
<sequence length="226" mass="25803">MKENNKSNWAEWAINHRQIIYFFSVLVLVMGIFSFKTLGRSEDPSFTVKQMVVSAAWPGASAKDVEMHLTNTLEKQIQNVPQIDKITSYSRPGTCVITVALKDEVPSEQVRQRWLEVRNMVNDIKRDLPEGVYGPFYNDRFDDVYGNVYALTGEGYSYEDMRKHAEAIKLDFFGIPDVKKVELVGVQPEKIFIQMETDKLAQLGLDINSLADIIKAQTAVVPSWYD</sequence>
<feature type="transmembrane region" description="Helical" evidence="1">
    <location>
        <begin position="20"/>
        <end position="39"/>
    </location>
</feature>
<evidence type="ECO:0000256" key="1">
    <source>
        <dbReference type="SAM" id="Phobius"/>
    </source>
</evidence>
<dbReference type="InterPro" id="IPR027463">
    <property type="entry name" value="AcrB_DN_DC_subdom"/>
</dbReference>
<dbReference type="Pfam" id="PF00873">
    <property type="entry name" value="ACR_tran"/>
    <property type="match status" value="1"/>
</dbReference>
<dbReference type="PANTHER" id="PTHR32063">
    <property type="match status" value="1"/>
</dbReference>
<dbReference type="SUPFAM" id="SSF82693">
    <property type="entry name" value="Multidrug efflux transporter AcrB pore domain, PN1, PN2, PC1 and PC2 subdomains"/>
    <property type="match status" value="1"/>
</dbReference>
<reference evidence="2" key="1">
    <citation type="journal article" date="2012" name="PLoS ONE">
        <title>Gene sets for utilization of primary and secondary nutrition supplies in the distal gut of endangered iberian lynx.</title>
        <authorList>
            <person name="Alcaide M."/>
            <person name="Messina E."/>
            <person name="Richter M."/>
            <person name="Bargiela R."/>
            <person name="Peplies J."/>
            <person name="Huws S.A."/>
            <person name="Newbold C.J."/>
            <person name="Golyshin P.N."/>
            <person name="Simon M.A."/>
            <person name="Lopez G."/>
            <person name="Yakimov M.M."/>
            <person name="Ferrer M."/>
        </authorList>
    </citation>
    <scope>NUCLEOTIDE SEQUENCE</scope>
</reference>
<dbReference type="PANTHER" id="PTHR32063:SF18">
    <property type="entry name" value="CATION EFFLUX SYSTEM PROTEIN"/>
    <property type="match status" value="1"/>
</dbReference>
<keyword evidence="1" id="KW-0472">Membrane</keyword>
<dbReference type="Gene3D" id="3.30.70.1430">
    <property type="entry name" value="Multidrug efflux transporter AcrB pore domain"/>
    <property type="match status" value="1"/>
</dbReference>
<accession>J9CYH9</accession>
<comment type="caution">
    <text evidence="2">The sequence shown here is derived from an EMBL/GenBank/DDBJ whole genome shotgun (WGS) entry which is preliminary data.</text>
</comment>
<keyword evidence="1" id="KW-0812">Transmembrane</keyword>
<proteinExistence type="predicted"/>
<dbReference type="GO" id="GO:0042910">
    <property type="term" value="F:xenobiotic transmembrane transporter activity"/>
    <property type="evidence" value="ECO:0007669"/>
    <property type="project" value="TreeGrafter"/>
</dbReference>
<dbReference type="InterPro" id="IPR001036">
    <property type="entry name" value="Acrflvin-R"/>
</dbReference>
<dbReference type="GO" id="GO:0005886">
    <property type="term" value="C:plasma membrane"/>
    <property type="evidence" value="ECO:0007669"/>
    <property type="project" value="TreeGrafter"/>
</dbReference>
<dbReference type="AlphaFoldDB" id="J9CYH9"/>
<name>J9CYH9_9ZZZZ</name>
<gene>
    <name evidence="2" type="ORF">EVA_06581</name>
</gene>